<evidence type="ECO:0000256" key="1">
    <source>
        <dbReference type="SAM" id="Coils"/>
    </source>
</evidence>
<dbReference type="InterPro" id="IPR001478">
    <property type="entry name" value="PDZ"/>
</dbReference>
<evidence type="ECO:0000259" key="2">
    <source>
        <dbReference type="PROSITE" id="PS50106"/>
    </source>
</evidence>
<accession>A0A1V9YLM2</accession>
<dbReference type="Proteomes" id="UP000243217">
    <property type="component" value="Unassembled WGS sequence"/>
</dbReference>
<sequence length="475" mass="53790">MLADEVTTTTQPLADDNSKVASWDDKRETCANCKHVFLKALSPSDDYCSVDCKSNAIYLEGIQRAIRTMKEAVEVTKEPSVKVSEMDPQVLPKTNMKAQTYSEFDTTKLFGEHVEWAFSALTLYMMLPKALPKALPTRLLKSLNSWKGGKNGGYDRVQMISDTPTAMVPFVCHLADGFEDSNDAQVDEQLSKGLYEVLLHKDVNGLGFCLSVDEKFQLVVTSFRRMHSNDIGPAEASKHIRQGDILRMINGEEVLTLQQVHSVISQLKNETFVLLRFQRGEATTLTGTAPESCESTRALPINVPTQREKQLSHLVEDLSLRNKLLHQQLSQTNVKLHEATARVQTLQEQLHVTRLENGSTSRASRIWSKSVSTSNELDTIMNECRIQIKREIQEEFDAEREKLNAQHQQDIENIQVVNLKKNKMLEEALIYLIGQVDSLMNSKDEIMVQSKIDGIRNIVEAYTTRRSQIDHLIRD</sequence>
<dbReference type="Gene3D" id="2.30.42.10">
    <property type="match status" value="1"/>
</dbReference>
<keyword evidence="1" id="KW-0175">Coiled coil</keyword>
<organism evidence="3 4">
    <name type="scientific">Thraustotheca clavata</name>
    <dbReference type="NCBI Taxonomy" id="74557"/>
    <lineage>
        <taxon>Eukaryota</taxon>
        <taxon>Sar</taxon>
        <taxon>Stramenopiles</taxon>
        <taxon>Oomycota</taxon>
        <taxon>Saprolegniomycetes</taxon>
        <taxon>Saprolegniales</taxon>
        <taxon>Achlyaceae</taxon>
        <taxon>Thraustotheca</taxon>
    </lineage>
</organism>
<dbReference type="PROSITE" id="PS50106">
    <property type="entry name" value="PDZ"/>
    <property type="match status" value="1"/>
</dbReference>
<feature type="domain" description="PDZ" evidence="2">
    <location>
        <begin position="196"/>
        <end position="279"/>
    </location>
</feature>
<evidence type="ECO:0000313" key="3">
    <source>
        <dbReference type="EMBL" id="OQR86623.1"/>
    </source>
</evidence>
<dbReference type="EMBL" id="JNBS01003500">
    <property type="protein sequence ID" value="OQR86623.1"/>
    <property type="molecule type" value="Genomic_DNA"/>
</dbReference>
<dbReference type="SMART" id="SM00228">
    <property type="entry name" value="PDZ"/>
    <property type="match status" value="1"/>
</dbReference>
<evidence type="ECO:0000313" key="4">
    <source>
        <dbReference type="Proteomes" id="UP000243217"/>
    </source>
</evidence>
<protein>
    <recommendedName>
        <fullName evidence="2">PDZ domain-containing protein</fullName>
    </recommendedName>
</protein>
<comment type="caution">
    <text evidence="3">The sequence shown here is derived from an EMBL/GenBank/DDBJ whole genome shotgun (WGS) entry which is preliminary data.</text>
</comment>
<name>A0A1V9YLM2_9STRA</name>
<dbReference type="AlphaFoldDB" id="A0A1V9YLM2"/>
<reference evidence="3 4" key="1">
    <citation type="journal article" date="2014" name="Genome Biol. Evol.">
        <title>The secreted proteins of Achlya hypogyna and Thraustotheca clavata identify the ancestral oomycete secretome and reveal gene acquisitions by horizontal gene transfer.</title>
        <authorList>
            <person name="Misner I."/>
            <person name="Blouin N."/>
            <person name="Leonard G."/>
            <person name="Richards T.A."/>
            <person name="Lane C.E."/>
        </authorList>
    </citation>
    <scope>NUCLEOTIDE SEQUENCE [LARGE SCALE GENOMIC DNA]</scope>
    <source>
        <strain evidence="3 4">ATCC 34112</strain>
    </source>
</reference>
<dbReference type="SUPFAM" id="SSF50156">
    <property type="entry name" value="PDZ domain-like"/>
    <property type="match status" value="1"/>
</dbReference>
<dbReference type="InterPro" id="IPR036034">
    <property type="entry name" value="PDZ_sf"/>
</dbReference>
<keyword evidence="4" id="KW-1185">Reference proteome</keyword>
<proteinExistence type="predicted"/>
<dbReference type="OrthoDB" id="70253at2759"/>
<feature type="non-terminal residue" evidence="3">
    <location>
        <position position="475"/>
    </location>
</feature>
<gene>
    <name evidence="3" type="ORF">THRCLA_10524</name>
</gene>
<feature type="coiled-coil region" evidence="1">
    <location>
        <begin position="329"/>
        <end position="356"/>
    </location>
</feature>
<dbReference type="CDD" id="cd00136">
    <property type="entry name" value="PDZ_canonical"/>
    <property type="match status" value="1"/>
</dbReference>